<gene>
    <name evidence="3" type="ORF">SAMN05421679_104380</name>
</gene>
<keyword evidence="1" id="KW-0175">Coiled coil</keyword>
<dbReference type="InterPro" id="IPR025139">
    <property type="entry name" value="DUF4062"/>
</dbReference>
<accession>A0ABY1R6M2</accession>
<dbReference type="Pfam" id="PF13271">
    <property type="entry name" value="DUF4062"/>
    <property type="match status" value="1"/>
</dbReference>
<dbReference type="EMBL" id="FXUO01000004">
    <property type="protein sequence ID" value="SMP93294.1"/>
    <property type="molecule type" value="Genomic_DNA"/>
</dbReference>
<comment type="caution">
    <text evidence="3">The sequence shown here is derived from an EMBL/GenBank/DDBJ whole genome shotgun (WGS) entry which is preliminary data.</text>
</comment>
<evidence type="ECO:0000313" key="4">
    <source>
        <dbReference type="Proteomes" id="UP001158050"/>
    </source>
</evidence>
<protein>
    <recommendedName>
        <fullName evidence="2">DUF4062 domain-containing protein</fullName>
    </recommendedName>
</protein>
<evidence type="ECO:0000256" key="1">
    <source>
        <dbReference type="SAM" id="Coils"/>
    </source>
</evidence>
<feature type="coiled-coil region" evidence="1">
    <location>
        <begin position="168"/>
        <end position="195"/>
    </location>
</feature>
<organism evidence="3 4">
    <name type="scientific">Epilithonimonas pallida</name>
    <dbReference type="NCBI Taxonomy" id="373671"/>
    <lineage>
        <taxon>Bacteria</taxon>
        <taxon>Pseudomonadati</taxon>
        <taxon>Bacteroidota</taxon>
        <taxon>Flavobacteriia</taxon>
        <taxon>Flavobacteriales</taxon>
        <taxon>Weeksellaceae</taxon>
        <taxon>Chryseobacterium group</taxon>
        <taxon>Epilithonimonas</taxon>
    </lineage>
</organism>
<feature type="domain" description="DUF4062" evidence="2">
    <location>
        <begin position="5"/>
        <end position="86"/>
    </location>
</feature>
<keyword evidence="4" id="KW-1185">Reference proteome</keyword>
<dbReference type="Proteomes" id="UP001158050">
    <property type="component" value="Unassembled WGS sequence"/>
</dbReference>
<evidence type="ECO:0000313" key="3">
    <source>
        <dbReference type="EMBL" id="SMP93294.1"/>
    </source>
</evidence>
<proteinExistence type="predicted"/>
<name>A0ABY1R6M2_9FLAO</name>
<reference evidence="3 4" key="1">
    <citation type="submission" date="2017-05" db="EMBL/GenBank/DDBJ databases">
        <authorList>
            <person name="Varghese N."/>
            <person name="Submissions S."/>
        </authorList>
    </citation>
    <scope>NUCLEOTIDE SEQUENCE [LARGE SCALE GENOMIC DNA]</scope>
    <source>
        <strain evidence="3 4">DSM 18015</strain>
    </source>
</reference>
<evidence type="ECO:0000259" key="2">
    <source>
        <dbReference type="Pfam" id="PF13271"/>
    </source>
</evidence>
<dbReference type="RefSeq" id="WP_283416815.1">
    <property type="nucleotide sequence ID" value="NZ_FXUO01000004.1"/>
</dbReference>
<sequence length="328" mass="38118">MKKYQVFVSSTYEDLKDERKEVIQALLELDCIPVGMEMFPAADEDQWSLIKDLIVDCDYYILIIGGRYGSLSKEGISYTQKEYEFAIENGIPSISFLHKTPDQIIVAKTDKDKIKTELLENFRNIVSEKMVRFWETPEQLGSIVSRSLVKLIKSRPRIGWVKSDRISSEESSLEILKLTQEIQKLKNTLNDATNKQVEDLSQADELFEISFKYKKSQNVNYKDEKIKISWNDIFTRACTVFINEAPEEAFRATLTSYIKFLLRNKISDIKNLVIITDYFITILIQFKALGLIEKSVKNRSVKDNNTYWKLTKKGDDLLTNLRAIKRTE</sequence>